<keyword evidence="2" id="KW-1185">Reference proteome</keyword>
<protein>
    <submittedName>
        <fullName evidence="1">Uncharacterized protein</fullName>
    </submittedName>
</protein>
<proteinExistence type="predicted"/>
<evidence type="ECO:0000313" key="1">
    <source>
        <dbReference type="EMBL" id="KAK1140988.1"/>
    </source>
</evidence>
<dbReference type="Proteomes" id="UP001177260">
    <property type="component" value="Unassembled WGS sequence"/>
</dbReference>
<dbReference type="EMBL" id="JAOPJF010000072">
    <property type="protein sequence ID" value="KAK1140988.1"/>
    <property type="molecule type" value="Genomic_DNA"/>
</dbReference>
<sequence>MTSLFAWSLILPAAVGTLHPRVQDGLARTPPMGWNTYNNYNCKPNESIVRSNAKALVDLGLASAGYHYVTVDCGWTVSERPEDGLLTWNETLFPGGFPALGQYIHDLGLLFGAYGDSGIKLCGSPPDNVGNLYHEEEDAKTYASWGVDALKYDNCFSDAETGYPNVNYAPSTSPHPRFVKMSNALAQTNRSILFQVCEWGIDFPALWAPSIGHTWRIGNDILPAWRSIFRTLNQAVPQTSFAGPGQWPDLDMLEVGNGVLTVPEEQTHFSLWAILKSPLTIGAALKDDKTSIDDESLAILKNTDVIGYNQDKLGVSASFRRRWADEGYEVWSGPLSGGRTVAALINWNDEARDLTLNLPDVGLQSAGILKNIWEGSTARDVKTSYTARVEAHGTILVELQDTVASGRYPTNKFASPNGQSTTFKSVYANTTSNKHTLTIHFSEPLSTPSNVTIATNAGGRQVFKVVPPSSEEVSLSIPLVAGSNNSITIRNAPSIGSIAIQSPRGTYHPSTEFTVSGSARKDSCGSGFCEPVGSRIRYISPNGTARAIVPATAGSKYIEIDYTNNDVAFDSAWDWGRNTRNLTVAINGGKPVRVETPLSGKHSELFGPGLGWWDTATMGVLTDGWKDGDNDIVIGNVGGEQGVESYGADFVGLTVYS</sequence>
<name>A0ACC3AT41_9EURO</name>
<evidence type="ECO:0000313" key="2">
    <source>
        <dbReference type="Proteomes" id="UP001177260"/>
    </source>
</evidence>
<accession>A0ACC3AT41</accession>
<comment type="caution">
    <text evidence="1">The sequence shown here is derived from an EMBL/GenBank/DDBJ whole genome shotgun (WGS) entry which is preliminary data.</text>
</comment>
<gene>
    <name evidence="1" type="ORF">N8T08_009734</name>
</gene>
<reference evidence="1 2" key="1">
    <citation type="journal article" date="2023" name="ACS Omega">
        <title>Identification of the Neoaspergillic Acid Biosynthesis Gene Cluster by Establishing an In Vitro CRISPR-Ribonucleoprotein Genetic System in Aspergillus melleus.</title>
        <authorList>
            <person name="Yuan B."/>
            <person name="Grau M.F."/>
            <person name="Murata R.M."/>
            <person name="Torok T."/>
            <person name="Venkateswaran K."/>
            <person name="Stajich J.E."/>
            <person name="Wang C.C.C."/>
        </authorList>
    </citation>
    <scope>NUCLEOTIDE SEQUENCE [LARGE SCALE GENOMIC DNA]</scope>
    <source>
        <strain evidence="1 2">IMV 1140</strain>
    </source>
</reference>
<organism evidence="1 2">
    <name type="scientific">Aspergillus melleus</name>
    <dbReference type="NCBI Taxonomy" id="138277"/>
    <lineage>
        <taxon>Eukaryota</taxon>
        <taxon>Fungi</taxon>
        <taxon>Dikarya</taxon>
        <taxon>Ascomycota</taxon>
        <taxon>Pezizomycotina</taxon>
        <taxon>Eurotiomycetes</taxon>
        <taxon>Eurotiomycetidae</taxon>
        <taxon>Eurotiales</taxon>
        <taxon>Aspergillaceae</taxon>
        <taxon>Aspergillus</taxon>
        <taxon>Aspergillus subgen. Circumdati</taxon>
    </lineage>
</organism>